<organism evidence="2 3">
    <name type="scientific">Mycoemilia scoparia</name>
    <dbReference type="NCBI Taxonomy" id="417184"/>
    <lineage>
        <taxon>Eukaryota</taxon>
        <taxon>Fungi</taxon>
        <taxon>Fungi incertae sedis</taxon>
        <taxon>Zoopagomycota</taxon>
        <taxon>Kickxellomycotina</taxon>
        <taxon>Kickxellomycetes</taxon>
        <taxon>Kickxellales</taxon>
        <taxon>Kickxellaceae</taxon>
        <taxon>Mycoemilia</taxon>
    </lineage>
</organism>
<evidence type="ECO:0000313" key="2">
    <source>
        <dbReference type="EMBL" id="KAJ1918285.1"/>
    </source>
</evidence>
<dbReference type="InterPro" id="IPR028163">
    <property type="entry name" value="HAUS_6_N"/>
</dbReference>
<evidence type="ECO:0000313" key="3">
    <source>
        <dbReference type="Proteomes" id="UP001150538"/>
    </source>
</evidence>
<dbReference type="AlphaFoldDB" id="A0A9W7ZXM5"/>
<keyword evidence="3" id="KW-1185">Reference proteome</keyword>
<dbReference type="Proteomes" id="UP001150538">
    <property type="component" value="Unassembled WGS sequence"/>
</dbReference>
<gene>
    <name evidence="2" type="ORF">H4219_002682</name>
</gene>
<protein>
    <recommendedName>
        <fullName evidence="1">HAUS augmin-like complex subunit 6 N-terminal domain-containing protein</fullName>
    </recommendedName>
</protein>
<dbReference type="Pfam" id="PF14661">
    <property type="entry name" value="HAUS6_N"/>
    <property type="match status" value="1"/>
</dbReference>
<sequence length="290" mass="33641">MVFCNCWPICEPRQSRDFRASTTKWLEQIRKDSIESEKGRWPKTVPVRRSYLDECRGERFENIIWALGTMTAEHVLITELKQYLSEKPMLPNIYDDLDNDTLISLNALCSQIKANYSVMTERRELAKKKWIDIKGDMDELNNRLVKDIEDTDTEIRDMRKKNATAGAVLSQNATLEEVTDQRESLADDSRRLWKNTSGWIESNKYHVEMVDAAMSDKSNAVQLKGSKNVFVAPPQSMSSEWSNWFTREGLAPYQGTKPNLEVTIGRESQTQVFLIPIQHRADHTRNNQYE</sequence>
<comment type="caution">
    <text evidence="2">The sequence shown here is derived from an EMBL/GenBank/DDBJ whole genome shotgun (WGS) entry which is preliminary data.</text>
</comment>
<reference evidence="2" key="1">
    <citation type="submission" date="2022-07" db="EMBL/GenBank/DDBJ databases">
        <title>Phylogenomic reconstructions and comparative analyses of Kickxellomycotina fungi.</title>
        <authorList>
            <person name="Reynolds N.K."/>
            <person name="Stajich J.E."/>
            <person name="Barry K."/>
            <person name="Grigoriev I.V."/>
            <person name="Crous P."/>
            <person name="Smith M.E."/>
        </authorList>
    </citation>
    <scope>NUCLEOTIDE SEQUENCE</scope>
    <source>
        <strain evidence="2">NBRC 100468</strain>
    </source>
</reference>
<dbReference type="OrthoDB" id="5575722at2759"/>
<feature type="domain" description="HAUS augmin-like complex subunit 6 N-terminal" evidence="1">
    <location>
        <begin position="2"/>
        <end position="185"/>
    </location>
</feature>
<dbReference type="EMBL" id="JANBPU010000049">
    <property type="protein sequence ID" value="KAJ1918285.1"/>
    <property type="molecule type" value="Genomic_DNA"/>
</dbReference>
<evidence type="ECO:0000259" key="1">
    <source>
        <dbReference type="Pfam" id="PF14661"/>
    </source>
</evidence>
<name>A0A9W7ZXM5_9FUNG</name>
<accession>A0A9W7ZXM5</accession>
<proteinExistence type="predicted"/>